<dbReference type="GO" id="GO:0016491">
    <property type="term" value="F:oxidoreductase activity"/>
    <property type="evidence" value="ECO:0007669"/>
    <property type="project" value="InterPro"/>
</dbReference>
<protein>
    <submittedName>
        <fullName evidence="2">Uncharacterized protein</fullName>
    </submittedName>
</protein>
<dbReference type="EMBL" id="VLKE01000001">
    <property type="protein sequence ID" value="TWH69140.1"/>
    <property type="molecule type" value="Genomic_DNA"/>
</dbReference>
<reference evidence="2 3" key="1">
    <citation type="submission" date="2019-07" db="EMBL/GenBank/DDBJ databases">
        <title>R&amp;d 2014.</title>
        <authorList>
            <person name="Klenk H.-P."/>
        </authorList>
    </citation>
    <scope>NUCLEOTIDE SEQUENCE [LARGE SCALE GENOMIC DNA]</scope>
    <source>
        <strain evidence="2 3">DSM 43868</strain>
    </source>
</reference>
<dbReference type="AlphaFoldDB" id="A0A562IDV1"/>
<feature type="region of interest" description="Disordered" evidence="1">
    <location>
        <begin position="36"/>
        <end position="65"/>
    </location>
</feature>
<comment type="caution">
    <text evidence="2">The sequence shown here is derived from an EMBL/GenBank/DDBJ whole genome shotgun (WGS) entry which is preliminary data.</text>
</comment>
<gene>
    <name evidence="2" type="ORF">JD77_04147</name>
</gene>
<proteinExistence type="predicted"/>
<organism evidence="2 3">
    <name type="scientific">Micromonospora olivasterospora</name>
    <dbReference type="NCBI Taxonomy" id="1880"/>
    <lineage>
        <taxon>Bacteria</taxon>
        <taxon>Bacillati</taxon>
        <taxon>Actinomycetota</taxon>
        <taxon>Actinomycetes</taxon>
        <taxon>Micromonosporales</taxon>
        <taxon>Micromonosporaceae</taxon>
        <taxon>Micromonospora</taxon>
    </lineage>
</organism>
<dbReference type="Gene3D" id="3.40.109.10">
    <property type="entry name" value="NADH Oxidase"/>
    <property type="match status" value="1"/>
</dbReference>
<evidence type="ECO:0000313" key="3">
    <source>
        <dbReference type="Proteomes" id="UP000319825"/>
    </source>
</evidence>
<evidence type="ECO:0000256" key="1">
    <source>
        <dbReference type="SAM" id="MobiDB-lite"/>
    </source>
</evidence>
<keyword evidence="3" id="KW-1185">Reference proteome</keyword>
<evidence type="ECO:0000313" key="2">
    <source>
        <dbReference type="EMBL" id="TWH69140.1"/>
    </source>
</evidence>
<dbReference type="InterPro" id="IPR000415">
    <property type="entry name" value="Nitroreductase-like"/>
</dbReference>
<sequence length="65" mass="6703">MVPLSGVVEVEGIRQTLRQLLAGLGHPYLALRMGIANPQQPAPPHTPRLPTGQVVDTSAVPGAGA</sequence>
<dbReference type="Proteomes" id="UP000319825">
    <property type="component" value="Unassembled WGS sequence"/>
</dbReference>
<name>A0A562IDV1_MICOL</name>
<accession>A0A562IDV1</accession>